<protein>
    <submittedName>
        <fullName evidence="1">Uncharacterized protein</fullName>
    </submittedName>
</protein>
<gene>
    <name evidence="1" type="ORF">CQ14_38675</name>
</gene>
<sequence length="89" mass="10008">MTFGDDEEAPLEPLGKIVRLLGHQRPFATRIGLRKIGHDCRTFADDEVAVLQQRYLLAGIELCVLWRFGLTAPTLMESWLIALGSIWVA</sequence>
<evidence type="ECO:0000313" key="2">
    <source>
        <dbReference type="Proteomes" id="UP000051660"/>
    </source>
</evidence>
<dbReference type="Proteomes" id="UP000051660">
    <property type="component" value="Unassembled WGS sequence"/>
</dbReference>
<comment type="caution">
    <text evidence="1">The sequence shown here is derived from an EMBL/GenBank/DDBJ whole genome shotgun (WGS) entry which is preliminary data.</text>
</comment>
<reference evidence="1 2" key="1">
    <citation type="submission" date="2014-03" db="EMBL/GenBank/DDBJ databases">
        <title>Bradyrhizobium valentinum sp. nov., isolated from effective nodules of Lupinus mariae-josephae, a lupine endemic of basic-lime soils in Eastern Spain.</title>
        <authorList>
            <person name="Duran D."/>
            <person name="Rey L."/>
            <person name="Navarro A."/>
            <person name="Busquets A."/>
            <person name="Imperial J."/>
            <person name="Ruiz-Argueso T."/>
        </authorList>
    </citation>
    <scope>NUCLEOTIDE SEQUENCE [LARGE SCALE GENOMIC DNA]</scope>
    <source>
        <strain evidence="1 2">CCBAU 23086</strain>
    </source>
</reference>
<evidence type="ECO:0000313" key="1">
    <source>
        <dbReference type="EMBL" id="KRR16023.1"/>
    </source>
</evidence>
<organism evidence="1 2">
    <name type="scientific">Bradyrhizobium lablabi</name>
    <dbReference type="NCBI Taxonomy" id="722472"/>
    <lineage>
        <taxon>Bacteria</taxon>
        <taxon>Pseudomonadati</taxon>
        <taxon>Pseudomonadota</taxon>
        <taxon>Alphaproteobacteria</taxon>
        <taxon>Hyphomicrobiales</taxon>
        <taxon>Nitrobacteraceae</taxon>
        <taxon>Bradyrhizobium</taxon>
    </lineage>
</organism>
<name>A0A0R3M7B4_9BRAD</name>
<dbReference type="AlphaFoldDB" id="A0A0R3M7B4"/>
<proteinExistence type="predicted"/>
<accession>A0A0R3M7B4</accession>
<dbReference type="EMBL" id="LLYB01000132">
    <property type="protein sequence ID" value="KRR16023.1"/>
    <property type="molecule type" value="Genomic_DNA"/>
</dbReference>